<evidence type="ECO:0000313" key="1">
    <source>
        <dbReference type="EMBL" id="ODV93396.1"/>
    </source>
</evidence>
<name>A0A1E4TNQ2_PACTA</name>
<dbReference type="PANTHER" id="PTHR36959:SF2">
    <property type="entry name" value="ALTERED INHERITANCE OF MITOCHONDRIA PROTEIN 24, MITOCHONDRIAL"/>
    <property type="match status" value="1"/>
</dbReference>
<dbReference type="GO" id="GO:0005743">
    <property type="term" value="C:mitochondrial inner membrane"/>
    <property type="evidence" value="ECO:0007669"/>
    <property type="project" value="TreeGrafter"/>
</dbReference>
<dbReference type="PANTHER" id="PTHR36959">
    <property type="entry name" value="ALTERED INHERITANCE OF MITOCHONDRIA PROTEIN 24, MITOCHONDRIAL"/>
    <property type="match status" value="1"/>
</dbReference>
<dbReference type="EMBL" id="KV454018">
    <property type="protein sequence ID" value="ODV93396.1"/>
    <property type="molecule type" value="Genomic_DNA"/>
</dbReference>
<sequence>MKKSLISHELKSVRQLAFRRSVSISQLSSTGNSSRTTSINFDVNNNGSNGVEEITLNVPDSANPQFQKMGNTSSLLSFNLPPSVPVYIKNGSLVSLYGSSISGKKTNNSISSVTSQLEIISPIKRFFYGGFTSSYKKLISTVPFNVLVSTDSRKNFLSRLFIKTSVSEKSFVNLSLDGRIDWAVFPTRA</sequence>
<keyword evidence="2" id="KW-1185">Reference proteome</keyword>
<gene>
    <name evidence="1" type="ORF">PACTADRAFT_5178</name>
</gene>
<proteinExistence type="predicted"/>
<reference evidence="2" key="1">
    <citation type="submission" date="2016-05" db="EMBL/GenBank/DDBJ databases">
        <title>Comparative genomics of biotechnologically important yeasts.</title>
        <authorList>
            <consortium name="DOE Joint Genome Institute"/>
            <person name="Riley R."/>
            <person name="Haridas S."/>
            <person name="Wolfe K.H."/>
            <person name="Lopes M.R."/>
            <person name="Hittinger C.T."/>
            <person name="Goker M."/>
            <person name="Salamov A."/>
            <person name="Wisecaver J."/>
            <person name="Long T.M."/>
            <person name="Aerts A.L."/>
            <person name="Barry K."/>
            <person name="Choi C."/>
            <person name="Clum A."/>
            <person name="Coughlan A.Y."/>
            <person name="Deshpande S."/>
            <person name="Douglass A.P."/>
            <person name="Hanson S.J."/>
            <person name="Klenk H.-P."/>
            <person name="Labutti K."/>
            <person name="Lapidus A."/>
            <person name="Lindquist E."/>
            <person name="Lipzen A."/>
            <person name="Meier-Kolthoff J.P."/>
            <person name="Ohm R.A."/>
            <person name="Otillar R.P."/>
            <person name="Pangilinan J."/>
            <person name="Peng Y."/>
            <person name="Rokas A."/>
            <person name="Rosa C.A."/>
            <person name="Scheuner C."/>
            <person name="Sibirny A.A."/>
            <person name="Slot J.C."/>
            <person name="Stielow J.B."/>
            <person name="Sun H."/>
            <person name="Kurtzman C.P."/>
            <person name="Blackwell M."/>
            <person name="Grigoriev I.V."/>
            <person name="Jeffries T.W."/>
        </authorList>
    </citation>
    <scope>NUCLEOTIDE SEQUENCE [LARGE SCALE GENOMIC DNA]</scope>
    <source>
        <strain evidence="2">NRRL Y-2460</strain>
    </source>
</reference>
<dbReference type="OrthoDB" id="5295771at2759"/>
<dbReference type="STRING" id="669874.A0A1E4TNQ2"/>
<dbReference type="GO" id="GO:0007007">
    <property type="term" value="P:inner mitochondrial membrane organization"/>
    <property type="evidence" value="ECO:0007669"/>
    <property type="project" value="TreeGrafter"/>
</dbReference>
<dbReference type="AlphaFoldDB" id="A0A1E4TNQ2"/>
<protein>
    <submittedName>
        <fullName evidence="1">Uncharacterized protein</fullName>
    </submittedName>
</protein>
<accession>A0A1E4TNQ2</accession>
<dbReference type="Proteomes" id="UP000094236">
    <property type="component" value="Unassembled WGS sequence"/>
</dbReference>
<organism evidence="1 2">
    <name type="scientific">Pachysolen tannophilus NRRL Y-2460</name>
    <dbReference type="NCBI Taxonomy" id="669874"/>
    <lineage>
        <taxon>Eukaryota</taxon>
        <taxon>Fungi</taxon>
        <taxon>Dikarya</taxon>
        <taxon>Ascomycota</taxon>
        <taxon>Saccharomycotina</taxon>
        <taxon>Pichiomycetes</taxon>
        <taxon>Pachysolenaceae</taxon>
        <taxon>Pachysolen</taxon>
    </lineage>
</organism>
<evidence type="ECO:0000313" key="2">
    <source>
        <dbReference type="Proteomes" id="UP000094236"/>
    </source>
</evidence>